<evidence type="ECO:0000313" key="2">
    <source>
        <dbReference type="EMBL" id="ERM94697.1"/>
    </source>
</evidence>
<proteinExistence type="predicted"/>
<gene>
    <name evidence="2" type="ORF">AMTR_s00011p00234270</name>
</gene>
<dbReference type="eggNOG" id="ENOG502S3N3">
    <property type="taxonomic scope" value="Eukaryota"/>
</dbReference>
<dbReference type="OMA" id="TDDWWTR"/>
<feature type="region of interest" description="Disordered" evidence="1">
    <location>
        <begin position="129"/>
        <end position="149"/>
    </location>
</feature>
<evidence type="ECO:0000256" key="1">
    <source>
        <dbReference type="SAM" id="MobiDB-lite"/>
    </source>
</evidence>
<dbReference type="PANTHER" id="PTHR33872:SF2">
    <property type="entry name" value="DNA POLYMERASE EPSILON CATALYTIC SUBUNIT A"/>
    <property type="match status" value="1"/>
</dbReference>
<dbReference type="HOGENOM" id="CLU_114297_0_0_1"/>
<dbReference type="KEGG" id="atr:18422547"/>
<evidence type="ECO:0000313" key="3">
    <source>
        <dbReference type="Proteomes" id="UP000017836"/>
    </source>
</evidence>
<reference evidence="3" key="1">
    <citation type="journal article" date="2013" name="Science">
        <title>The Amborella genome and the evolution of flowering plants.</title>
        <authorList>
            <consortium name="Amborella Genome Project"/>
        </authorList>
    </citation>
    <scope>NUCLEOTIDE SEQUENCE [LARGE SCALE GENOMIC DNA]</scope>
</reference>
<feature type="compositionally biased region" description="Basic and acidic residues" evidence="1">
    <location>
        <begin position="56"/>
        <end position="72"/>
    </location>
</feature>
<dbReference type="PANTHER" id="PTHR33872">
    <property type="entry name" value="DNA POLYMERASE EPSILON CATALYTIC SUBUNIT A"/>
    <property type="match status" value="1"/>
</dbReference>
<sequence>MGSLMAGWGSPTKDPKHAIYQRNKSFTKEEIESFWKSKKRIEEEHLRSISSLSPNSEKDESKSERQVLERSKSFPVTSSSSDLEKLRLASDWWTRSNWAFLNEPPVTAMEGPSYKYAAQYHLTELGSHGANTNSMFDTSKPDLQPGIST</sequence>
<name>W1NG01_AMBTC</name>
<dbReference type="EMBL" id="KI397507">
    <property type="protein sequence ID" value="ERM94697.1"/>
    <property type="molecule type" value="Genomic_DNA"/>
</dbReference>
<feature type="region of interest" description="Disordered" evidence="1">
    <location>
        <begin position="46"/>
        <end position="84"/>
    </location>
</feature>
<dbReference type="AlphaFoldDB" id="W1NG01"/>
<dbReference type="OrthoDB" id="1858881at2759"/>
<feature type="region of interest" description="Disordered" evidence="1">
    <location>
        <begin position="1"/>
        <end position="22"/>
    </location>
</feature>
<accession>W1NG01</accession>
<protein>
    <submittedName>
        <fullName evidence="2">Uncharacterized protein</fullName>
    </submittedName>
</protein>
<dbReference type="Gramene" id="ERM94697">
    <property type="protein sequence ID" value="ERM94697"/>
    <property type="gene ID" value="AMTR_s00011p00234270"/>
</dbReference>
<keyword evidence="3" id="KW-1185">Reference proteome</keyword>
<organism evidence="2 3">
    <name type="scientific">Amborella trichopoda</name>
    <dbReference type="NCBI Taxonomy" id="13333"/>
    <lineage>
        <taxon>Eukaryota</taxon>
        <taxon>Viridiplantae</taxon>
        <taxon>Streptophyta</taxon>
        <taxon>Embryophyta</taxon>
        <taxon>Tracheophyta</taxon>
        <taxon>Spermatophyta</taxon>
        <taxon>Magnoliopsida</taxon>
        <taxon>Amborellales</taxon>
        <taxon>Amborellaceae</taxon>
        <taxon>Amborella</taxon>
    </lineage>
</organism>
<dbReference type="Proteomes" id="UP000017836">
    <property type="component" value="Unassembled WGS sequence"/>
</dbReference>